<dbReference type="GO" id="GO:0070987">
    <property type="term" value="P:error-free translesion synthesis"/>
    <property type="evidence" value="ECO:0007669"/>
    <property type="project" value="TreeGrafter"/>
</dbReference>
<gene>
    <name evidence="2" type="primary">apaG</name>
    <name evidence="4" type="ORF">MARGE09_P3472</name>
</gene>
<dbReference type="HAMAP" id="MF_00791">
    <property type="entry name" value="ApaG"/>
    <property type="match status" value="1"/>
</dbReference>
<dbReference type="RefSeq" id="WP_236984373.1">
    <property type="nucleotide sequence ID" value="NZ_AP023086.1"/>
</dbReference>
<accession>A0AAN2BLQ3</accession>
<evidence type="ECO:0000259" key="3">
    <source>
        <dbReference type="PROSITE" id="PS51087"/>
    </source>
</evidence>
<keyword evidence="5" id="KW-1185">Reference proteome</keyword>
<proteinExistence type="inferred from homology"/>
<dbReference type="PROSITE" id="PS51087">
    <property type="entry name" value="APAG"/>
    <property type="match status" value="1"/>
</dbReference>
<dbReference type="InterPro" id="IPR023065">
    <property type="entry name" value="Uncharacterised_ApaG"/>
</dbReference>
<dbReference type="AlphaFoldDB" id="A0AAN2BLQ3"/>
<dbReference type="InterPro" id="IPR007474">
    <property type="entry name" value="ApaG_domain"/>
</dbReference>
<reference evidence="4 5" key="1">
    <citation type="journal article" date="2022" name="IScience">
        <title>An ultrasensitive nanofiber-based assay for enzymatic hydrolysis and deep-sea microbial degradation of cellulose.</title>
        <authorList>
            <person name="Tsudome M."/>
            <person name="Tachioka M."/>
            <person name="Miyazaki M."/>
            <person name="Uchimura K."/>
            <person name="Tsuda M."/>
            <person name="Takaki Y."/>
            <person name="Deguchi S."/>
        </authorList>
    </citation>
    <scope>NUCLEOTIDE SEQUENCE [LARGE SCALE GENOMIC DNA]</scope>
    <source>
        <strain evidence="4 5">GE09</strain>
    </source>
</reference>
<organism evidence="4 5">
    <name type="scientific">Marinagarivorans cellulosilyticus</name>
    <dbReference type="NCBI Taxonomy" id="2721545"/>
    <lineage>
        <taxon>Bacteria</taxon>
        <taxon>Pseudomonadati</taxon>
        <taxon>Pseudomonadota</taxon>
        <taxon>Gammaproteobacteria</taxon>
        <taxon>Cellvibrionales</taxon>
        <taxon>Cellvibrionaceae</taxon>
        <taxon>Marinagarivorans</taxon>
    </lineage>
</organism>
<dbReference type="KEGG" id="marq:MARGE09_P3472"/>
<dbReference type="NCBIfam" id="NF003967">
    <property type="entry name" value="PRK05461.1"/>
    <property type="match status" value="1"/>
</dbReference>
<sequence length="133" mass="14906">MTDLVDENIELKDTIEVQVKTRYLREQSRPEQSRYVYAYTITISNKGNTSAQLISRHWIITDEKDQTKEIKGPGVIGEQPIIKPGLSHTYSSGVVMETAVGTMAGSYQMQTLDGDTFEAVVPTFTLIQPSKLH</sequence>
<dbReference type="SUPFAM" id="SSF110069">
    <property type="entry name" value="ApaG-like"/>
    <property type="match status" value="1"/>
</dbReference>
<evidence type="ECO:0000313" key="5">
    <source>
        <dbReference type="Proteomes" id="UP001320119"/>
    </source>
</evidence>
<dbReference type="Proteomes" id="UP001320119">
    <property type="component" value="Chromosome"/>
</dbReference>
<protein>
    <recommendedName>
        <fullName evidence="1 2">Protein ApaG</fullName>
    </recommendedName>
</protein>
<dbReference type="Gene3D" id="2.60.40.1470">
    <property type="entry name" value="ApaG domain"/>
    <property type="match status" value="1"/>
</dbReference>
<evidence type="ECO:0000313" key="4">
    <source>
        <dbReference type="EMBL" id="BCD99271.1"/>
    </source>
</evidence>
<dbReference type="Pfam" id="PF04379">
    <property type="entry name" value="DUF525"/>
    <property type="match status" value="1"/>
</dbReference>
<feature type="domain" description="ApaG" evidence="3">
    <location>
        <begin position="9"/>
        <end position="133"/>
    </location>
</feature>
<dbReference type="InterPro" id="IPR036767">
    <property type="entry name" value="ApaG_sf"/>
</dbReference>
<dbReference type="PANTHER" id="PTHR14289">
    <property type="entry name" value="F-BOX ONLY PROTEIN 3"/>
    <property type="match status" value="1"/>
</dbReference>
<evidence type="ECO:0000256" key="1">
    <source>
        <dbReference type="ARBA" id="ARBA00017693"/>
    </source>
</evidence>
<dbReference type="EMBL" id="AP023086">
    <property type="protein sequence ID" value="BCD99271.1"/>
    <property type="molecule type" value="Genomic_DNA"/>
</dbReference>
<dbReference type="PANTHER" id="PTHR14289:SF16">
    <property type="entry name" value="POLYMERASE DELTA-INTERACTING PROTEIN 2"/>
    <property type="match status" value="1"/>
</dbReference>
<evidence type="ECO:0000256" key="2">
    <source>
        <dbReference type="HAMAP-Rule" id="MF_00791"/>
    </source>
</evidence>
<name>A0AAN2BLQ3_9GAMM</name>